<accession>A0A0U2WDI8</accession>
<reference evidence="1 2" key="1">
    <citation type="submission" date="2015-03" db="EMBL/GenBank/DDBJ databases">
        <authorList>
            <person name="Murphy D."/>
        </authorList>
    </citation>
    <scope>NUCLEOTIDE SEQUENCE [LARGE SCALE GENOMIC DNA]</scope>
    <source>
        <strain evidence="1 2">KMM 520</strain>
    </source>
</reference>
<evidence type="ECO:0000313" key="2">
    <source>
        <dbReference type="Proteomes" id="UP000065261"/>
    </source>
</evidence>
<evidence type="ECO:0000313" key="1">
    <source>
        <dbReference type="EMBL" id="ALS33111.1"/>
    </source>
</evidence>
<dbReference type="Proteomes" id="UP000065261">
    <property type="component" value="Chromosome I"/>
</dbReference>
<gene>
    <name evidence="1" type="ORF">PTRA_a1976</name>
</gene>
<dbReference type="EMBL" id="CP011034">
    <property type="protein sequence ID" value="ALS33111.1"/>
    <property type="molecule type" value="Genomic_DNA"/>
</dbReference>
<dbReference type="KEGG" id="ptn:PTRA_a1976"/>
<organism evidence="1">
    <name type="scientific">Pseudoalteromonas translucida KMM 520</name>
    <dbReference type="NCBI Taxonomy" id="1315283"/>
    <lineage>
        <taxon>Bacteria</taxon>
        <taxon>Pseudomonadati</taxon>
        <taxon>Pseudomonadota</taxon>
        <taxon>Gammaproteobacteria</taxon>
        <taxon>Alteromonadales</taxon>
        <taxon>Pseudoalteromonadaceae</taxon>
        <taxon>Pseudoalteromonas</taxon>
    </lineage>
</organism>
<name>A0A0U2WDI8_9GAMM</name>
<protein>
    <submittedName>
        <fullName evidence="1">Uncharacterized protein</fullName>
    </submittedName>
</protein>
<proteinExistence type="predicted"/>
<dbReference type="AlphaFoldDB" id="A0A0U2WDI8"/>
<dbReference type="PATRIC" id="fig|1315283.4.peg.1704"/>
<sequence>MGYAAYFDSALNMTAQYLKLPITASETSAQVGLVMKAYNSYSLYMDLSIEV</sequence>